<keyword evidence="5" id="KW-0732">Signal</keyword>
<reference evidence="7 8" key="1">
    <citation type="journal article" date="2010" name="Cell Res.">
        <title>Complete genome sequence of the rifamycin SV-producing Amycolatopsis mediterranei U32 revealed its genetic characteristics in phylogeny and metabolism.</title>
        <authorList>
            <person name="Zhao W."/>
            <person name="Zhong Y."/>
            <person name="Yuan H."/>
            <person name="Wang J."/>
            <person name="Zheng H."/>
            <person name="Wang Y."/>
            <person name="Cen X."/>
            <person name="Xu F."/>
            <person name="Bai J."/>
            <person name="Han X."/>
            <person name="Lu G."/>
            <person name="Zhu Y."/>
            <person name="Shao Z."/>
            <person name="Yan H."/>
            <person name="Li C."/>
            <person name="Peng N."/>
            <person name="Zhang Z."/>
            <person name="Zhang Y."/>
            <person name="Lin W."/>
            <person name="Fan Y."/>
            <person name="Qin Z."/>
            <person name="Hu Y."/>
            <person name="Zhu B."/>
            <person name="Wang S."/>
            <person name="Ding X."/>
            <person name="Zhao G.P."/>
        </authorList>
    </citation>
    <scope>NUCLEOTIDE SEQUENCE [LARGE SCALE GENOMIC DNA]</scope>
    <source>
        <strain evidence="8">U-32</strain>
    </source>
</reference>
<organism evidence="7 8">
    <name type="scientific">Amycolatopsis mediterranei (strain U-32)</name>
    <dbReference type="NCBI Taxonomy" id="749927"/>
    <lineage>
        <taxon>Bacteria</taxon>
        <taxon>Bacillati</taxon>
        <taxon>Actinomycetota</taxon>
        <taxon>Actinomycetes</taxon>
        <taxon>Pseudonocardiales</taxon>
        <taxon>Pseudonocardiaceae</taxon>
        <taxon>Amycolatopsis</taxon>
    </lineage>
</organism>
<feature type="chain" id="PRO_5002607203" description="Methylamine utilisation protein MauE domain-containing protein" evidence="5">
    <location>
        <begin position="29"/>
        <end position="175"/>
    </location>
</feature>
<protein>
    <recommendedName>
        <fullName evidence="6">Methylamine utilisation protein MauE domain-containing protein</fullName>
    </recommendedName>
</protein>
<proteinExistence type="predicted"/>
<evidence type="ECO:0000256" key="4">
    <source>
        <dbReference type="ARBA" id="ARBA00023136"/>
    </source>
</evidence>
<comment type="subcellular location">
    <subcellularLocation>
        <location evidence="1">Membrane</location>
        <topology evidence="1">Multi-pass membrane protein</topology>
    </subcellularLocation>
</comment>
<keyword evidence="2" id="KW-0812">Transmembrane</keyword>
<dbReference type="UniPathway" id="UPA00895"/>
<gene>
    <name evidence="7" type="ordered locus">AMED_2934</name>
</gene>
<dbReference type="OrthoDB" id="3629306at2"/>
<dbReference type="PATRIC" id="fig|749927.5.peg.3030"/>
<evidence type="ECO:0000256" key="2">
    <source>
        <dbReference type="ARBA" id="ARBA00022692"/>
    </source>
</evidence>
<evidence type="ECO:0000313" key="8">
    <source>
        <dbReference type="Proteomes" id="UP000000328"/>
    </source>
</evidence>
<evidence type="ECO:0000313" key="7">
    <source>
        <dbReference type="EMBL" id="ADJ44728.1"/>
    </source>
</evidence>
<keyword evidence="3" id="KW-1133">Transmembrane helix</keyword>
<dbReference type="GeneID" id="92870706"/>
<dbReference type="HOGENOM" id="CLU_1529467_0_0_11"/>
<evidence type="ECO:0000259" key="6">
    <source>
        <dbReference type="Pfam" id="PF07291"/>
    </source>
</evidence>
<dbReference type="GO" id="GO:0016020">
    <property type="term" value="C:membrane"/>
    <property type="evidence" value="ECO:0007669"/>
    <property type="project" value="UniProtKB-SubCell"/>
</dbReference>
<name>A0A0H3D5B2_AMYMU</name>
<evidence type="ECO:0000256" key="5">
    <source>
        <dbReference type="SAM" id="SignalP"/>
    </source>
</evidence>
<feature type="signal peptide" evidence="5">
    <location>
        <begin position="1"/>
        <end position="28"/>
    </location>
</feature>
<evidence type="ECO:0000256" key="1">
    <source>
        <dbReference type="ARBA" id="ARBA00004141"/>
    </source>
</evidence>
<dbReference type="EMBL" id="CP002000">
    <property type="protein sequence ID" value="ADJ44728.1"/>
    <property type="molecule type" value="Genomic_DNA"/>
</dbReference>
<sequence length="175" mass="17452">MHTFWSAGMTALTALGAVLLTAAGAAHAARPREHRAVLRAHRLLPPFVAAPTAGAEVLVGAAMLASVLADPAAAALPALAQAALYCAFAGYAAVLRTRRAGVPCGCFGAAEVSWAVVARAVVLAAGSAGCAALGAPAPAPDRWACVAAGVVLAMANHLIPAWRAAGDRKSGRAFR</sequence>
<dbReference type="InterPro" id="IPR009908">
    <property type="entry name" value="Methylamine_util_MauE"/>
</dbReference>
<dbReference type="RefSeq" id="WP_013224800.1">
    <property type="nucleotide sequence ID" value="NC_014318.1"/>
</dbReference>
<dbReference type="Pfam" id="PF07291">
    <property type="entry name" value="MauE"/>
    <property type="match status" value="1"/>
</dbReference>
<dbReference type="Proteomes" id="UP000000328">
    <property type="component" value="Chromosome"/>
</dbReference>
<keyword evidence="4" id="KW-0472">Membrane</keyword>
<accession>A0A0H3D5B2</accession>
<dbReference type="KEGG" id="amd:AMED_2934"/>
<evidence type="ECO:0000256" key="3">
    <source>
        <dbReference type="ARBA" id="ARBA00022989"/>
    </source>
</evidence>
<dbReference type="AlphaFoldDB" id="A0A0H3D5B2"/>
<dbReference type="eggNOG" id="ENOG502ZRFB">
    <property type="taxonomic scope" value="Bacteria"/>
</dbReference>
<dbReference type="GO" id="GO:0030416">
    <property type="term" value="P:methylamine metabolic process"/>
    <property type="evidence" value="ECO:0007669"/>
    <property type="project" value="InterPro"/>
</dbReference>
<feature type="domain" description="Methylamine utilisation protein MauE" evidence="6">
    <location>
        <begin position="12"/>
        <end position="130"/>
    </location>
</feature>